<sequence length="268" mass="29604">MNTNQLSLFDDVPEQEYDTAEGDEYAAFVKKFKPKKTTDDCYTPPEVYDAVVGWLRSEGLIDDTTPIVRPFYPGGDYQRAAYPPGCVVVDNPPFSIYAQIVRWYLAHGIRFMLFGPQLTLSVFGADACFMPISANITYENSAVVNTGFVTNLIQGVRLWTAPTLRAAIMAVVPTPRTITKNTYPDNVITCANAGKIASRGVDLRINADQCRCVHNVDMLKAAGRKLFGYGWILSTNAAAERAAAERAVSTTVQLSEREWAIVAELDKK</sequence>
<dbReference type="AlphaFoldDB" id="A0A6L5XBW0"/>
<dbReference type="RefSeq" id="WP_154328000.1">
    <property type="nucleotide sequence ID" value="NZ_CP045696.1"/>
</dbReference>
<keyword evidence="2" id="KW-1185">Reference proteome</keyword>
<dbReference type="EMBL" id="VULT01000001">
    <property type="protein sequence ID" value="MSS16214.1"/>
    <property type="molecule type" value="Genomic_DNA"/>
</dbReference>
<evidence type="ECO:0000313" key="2">
    <source>
        <dbReference type="Proteomes" id="UP000483362"/>
    </source>
</evidence>
<accession>A0A6L5XBW0</accession>
<dbReference type="Proteomes" id="UP000483362">
    <property type="component" value="Unassembled WGS sequence"/>
</dbReference>
<name>A0A6L5XBW0_9BACT</name>
<gene>
    <name evidence="1" type="ORF">FYJ29_00265</name>
</gene>
<comment type="caution">
    <text evidence="1">The sequence shown here is derived from an EMBL/GenBank/DDBJ whole genome shotgun (WGS) entry which is preliminary data.</text>
</comment>
<evidence type="ECO:0000313" key="1">
    <source>
        <dbReference type="EMBL" id="MSS16214.1"/>
    </source>
</evidence>
<organism evidence="1 2">
    <name type="scientific">Sodaliphilus pleomorphus</name>
    <dbReference type="NCBI Taxonomy" id="2606626"/>
    <lineage>
        <taxon>Bacteria</taxon>
        <taxon>Pseudomonadati</taxon>
        <taxon>Bacteroidota</taxon>
        <taxon>Bacteroidia</taxon>
        <taxon>Bacteroidales</taxon>
        <taxon>Muribaculaceae</taxon>
        <taxon>Sodaliphilus</taxon>
    </lineage>
</organism>
<proteinExistence type="predicted"/>
<protein>
    <submittedName>
        <fullName evidence="1">Chromosome partitioning protein ParB</fullName>
    </submittedName>
</protein>
<reference evidence="1 2" key="1">
    <citation type="submission" date="2019-08" db="EMBL/GenBank/DDBJ databases">
        <title>In-depth cultivation of the pig gut microbiome towards novel bacterial diversity and tailored functional studies.</title>
        <authorList>
            <person name="Wylensek D."/>
            <person name="Hitch T.C.A."/>
            <person name="Clavel T."/>
        </authorList>
    </citation>
    <scope>NUCLEOTIDE SEQUENCE [LARGE SCALE GENOMIC DNA]</scope>
    <source>
        <strain evidence="1 2">Oil-RF-744-WCA-WT-10</strain>
    </source>
</reference>